<feature type="non-terminal residue" evidence="1">
    <location>
        <position position="1"/>
    </location>
</feature>
<proteinExistence type="predicted"/>
<dbReference type="AlphaFoldDB" id="A0A2H0LR33"/>
<gene>
    <name evidence="1" type="ORF">COV74_02965</name>
</gene>
<comment type="caution">
    <text evidence="1">The sequence shown here is derived from an EMBL/GenBank/DDBJ whole genome shotgun (WGS) entry which is preliminary data.</text>
</comment>
<dbReference type="EMBL" id="PCVY01000028">
    <property type="protein sequence ID" value="PIQ86811.1"/>
    <property type="molecule type" value="Genomic_DNA"/>
</dbReference>
<name>A0A2H0LR33_9BACT</name>
<sequence length="62" mass="7873">CLYPLFKPYLLDVKELKFSKPFFSGPYLIWPQKTKFKKRRLLRREFRRQSRRLSERRRSFFS</sequence>
<evidence type="ECO:0000313" key="1">
    <source>
        <dbReference type="EMBL" id="PIQ86811.1"/>
    </source>
</evidence>
<evidence type="ECO:0000313" key="2">
    <source>
        <dbReference type="Proteomes" id="UP000230859"/>
    </source>
</evidence>
<accession>A0A2H0LR33</accession>
<protein>
    <submittedName>
        <fullName evidence="1">Uncharacterized protein</fullName>
    </submittedName>
</protein>
<dbReference type="Proteomes" id="UP000230859">
    <property type="component" value="Unassembled WGS sequence"/>
</dbReference>
<organism evidence="1 2">
    <name type="scientific">Candidatus Abzuiibacterium crystallinum</name>
    <dbReference type="NCBI Taxonomy" id="1974748"/>
    <lineage>
        <taxon>Bacteria</taxon>
        <taxon>Pseudomonadati</taxon>
        <taxon>Candidatus Omnitrophota</taxon>
        <taxon>Candidatus Abzuiibacterium</taxon>
    </lineage>
</organism>
<reference evidence="1 2" key="1">
    <citation type="submission" date="2017-09" db="EMBL/GenBank/DDBJ databases">
        <title>Depth-based differentiation of microbial function through sediment-hosted aquifers and enrichment of novel symbionts in the deep terrestrial subsurface.</title>
        <authorList>
            <person name="Probst A.J."/>
            <person name="Ladd B."/>
            <person name="Jarett J.K."/>
            <person name="Geller-Mcgrath D.E."/>
            <person name="Sieber C.M."/>
            <person name="Emerson J.B."/>
            <person name="Anantharaman K."/>
            <person name="Thomas B.C."/>
            <person name="Malmstrom R."/>
            <person name="Stieglmeier M."/>
            <person name="Klingl A."/>
            <person name="Woyke T."/>
            <person name="Ryan C.M."/>
            <person name="Banfield J.F."/>
        </authorList>
    </citation>
    <scope>NUCLEOTIDE SEQUENCE [LARGE SCALE GENOMIC DNA]</scope>
    <source>
        <strain evidence="1">CG11_big_fil_rev_8_21_14_0_20_45_26</strain>
    </source>
</reference>